<sequence>MNDHDLIREILSGDEEAVNELHNRYVDRLFHYIYIQTNSYHDSEELLQDVFFKAARQLERFEGRSSFKTWLFKIARNMVIDYYRKKPAKRNSITMETDTLTALAGENESAETTVIRHLHINEVLKKMDKLPIHYQTVLHLRFVEDFSIKETADIMGKSSLAVKSMQRRARLALAEEISLEVSSR</sequence>
<dbReference type="InterPro" id="IPR036388">
    <property type="entry name" value="WH-like_DNA-bd_sf"/>
</dbReference>
<evidence type="ECO:0000256" key="4">
    <source>
        <dbReference type="ARBA" id="ARBA00023125"/>
    </source>
</evidence>
<dbReference type="InterPro" id="IPR013325">
    <property type="entry name" value="RNA_pol_sigma_r2"/>
</dbReference>
<accession>A0AAJ2KU40</accession>
<evidence type="ECO:0000256" key="2">
    <source>
        <dbReference type="ARBA" id="ARBA00023015"/>
    </source>
</evidence>
<dbReference type="PANTHER" id="PTHR43133:SF8">
    <property type="entry name" value="RNA POLYMERASE SIGMA FACTOR HI_1459-RELATED"/>
    <property type="match status" value="1"/>
</dbReference>
<evidence type="ECO:0000259" key="6">
    <source>
        <dbReference type="Pfam" id="PF04542"/>
    </source>
</evidence>
<evidence type="ECO:0000259" key="7">
    <source>
        <dbReference type="Pfam" id="PF08281"/>
    </source>
</evidence>
<name>A0AAJ2KU40_ALKPS</name>
<dbReference type="InterPro" id="IPR007627">
    <property type="entry name" value="RNA_pol_sigma70_r2"/>
</dbReference>
<dbReference type="AlphaFoldDB" id="A0AAJ2KU40"/>
<reference evidence="8" key="1">
    <citation type="submission" date="2023-10" db="EMBL/GenBank/DDBJ databases">
        <title>Screening of Alkalihalophilus pseudofirmusBZ-TG-HK211 and Its Alleviation of Salt Stress on Rapeseed Growth.</title>
        <authorList>
            <person name="Zhao B."/>
            <person name="Guo T."/>
        </authorList>
    </citation>
    <scope>NUCLEOTIDE SEQUENCE</scope>
    <source>
        <strain evidence="8">BZ-TG-HK211</strain>
    </source>
</reference>
<dbReference type="Pfam" id="PF08281">
    <property type="entry name" value="Sigma70_r4_2"/>
    <property type="match status" value="1"/>
</dbReference>
<protein>
    <submittedName>
        <fullName evidence="8">RNA polymerase sigma factor</fullName>
    </submittedName>
</protein>
<dbReference type="InterPro" id="IPR014284">
    <property type="entry name" value="RNA_pol_sigma-70_dom"/>
</dbReference>
<gene>
    <name evidence="8" type="ORF">RYX45_04905</name>
</gene>
<keyword evidence="4" id="KW-0238">DNA-binding</keyword>
<dbReference type="CDD" id="cd06171">
    <property type="entry name" value="Sigma70_r4"/>
    <property type="match status" value="1"/>
</dbReference>
<feature type="domain" description="RNA polymerase sigma-70 region 2" evidence="6">
    <location>
        <begin position="22"/>
        <end position="86"/>
    </location>
</feature>
<dbReference type="InterPro" id="IPR013249">
    <property type="entry name" value="RNA_pol_sigma70_r4_t2"/>
</dbReference>
<dbReference type="Gene3D" id="1.10.1740.10">
    <property type="match status" value="1"/>
</dbReference>
<dbReference type="SUPFAM" id="SSF88659">
    <property type="entry name" value="Sigma3 and sigma4 domains of RNA polymerase sigma factors"/>
    <property type="match status" value="1"/>
</dbReference>
<keyword evidence="2" id="KW-0805">Transcription regulation</keyword>
<dbReference type="NCBIfam" id="TIGR02937">
    <property type="entry name" value="sigma70-ECF"/>
    <property type="match status" value="1"/>
</dbReference>
<comment type="caution">
    <text evidence="8">The sequence shown here is derived from an EMBL/GenBank/DDBJ whole genome shotgun (WGS) entry which is preliminary data.</text>
</comment>
<evidence type="ECO:0000256" key="3">
    <source>
        <dbReference type="ARBA" id="ARBA00023082"/>
    </source>
</evidence>
<keyword evidence="3" id="KW-0731">Sigma factor</keyword>
<dbReference type="Pfam" id="PF04542">
    <property type="entry name" value="Sigma70_r2"/>
    <property type="match status" value="1"/>
</dbReference>
<dbReference type="GO" id="GO:0003677">
    <property type="term" value="F:DNA binding"/>
    <property type="evidence" value="ECO:0007669"/>
    <property type="project" value="UniProtKB-KW"/>
</dbReference>
<evidence type="ECO:0000256" key="5">
    <source>
        <dbReference type="ARBA" id="ARBA00023163"/>
    </source>
</evidence>
<dbReference type="GO" id="GO:0006352">
    <property type="term" value="P:DNA-templated transcription initiation"/>
    <property type="evidence" value="ECO:0007669"/>
    <property type="project" value="InterPro"/>
</dbReference>
<evidence type="ECO:0000256" key="1">
    <source>
        <dbReference type="ARBA" id="ARBA00010641"/>
    </source>
</evidence>
<dbReference type="RefSeq" id="WP_323466001.1">
    <property type="nucleotide sequence ID" value="NZ_CP144224.1"/>
</dbReference>
<organism evidence="8 9">
    <name type="scientific">Alkalihalophilus pseudofirmus</name>
    <name type="common">Bacillus pseudofirmus</name>
    <dbReference type="NCBI Taxonomy" id="79885"/>
    <lineage>
        <taxon>Bacteria</taxon>
        <taxon>Bacillati</taxon>
        <taxon>Bacillota</taxon>
        <taxon>Bacilli</taxon>
        <taxon>Bacillales</taxon>
        <taxon>Bacillaceae</taxon>
        <taxon>Alkalihalophilus</taxon>
    </lineage>
</organism>
<comment type="similarity">
    <text evidence="1">Belongs to the sigma-70 factor family. ECF subfamily.</text>
</comment>
<dbReference type="InterPro" id="IPR039425">
    <property type="entry name" value="RNA_pol_sigma-70-like"/>
</dbReference>
<keyword evidence="5" id="KW-0804">Transcription</keyword>
<dbReference type="Gene3D" id="1.10.10.10">
    <property type="entry name" value="Winged helix-like DNA-binding domain superfamily/Winged helix DNA-binding domain"/>
    <property type="match status" value="1"/>
</dbReference>
<proteinExistence type="inferred from homology"/>
<dbReference type="Proteomes" id="UP001285636">
    <property type="component" value="Unassembled WGS sequence"/>
</dbReference>
<dbReference type="GO" id="GO:0016987">
    <property type="term" value="F:sigma factor activity"/>
    <property type="evidence" value="ECO:0007669"/>
    <property type="project" value="UniProtKB-KW"/>
</dbReference>
<dbReference type="SUPFAM" id="SSF88946">
    <property type="entry name" value="Sigma2 domain of RNA polymerase sigma factors"/>
    <property type="match status" value="1"/>
</dbReference>
<evidence type="ECO:0000313" key="9">
    <source>
        <dbReference type="Proteomes" id="UP001285636"/>
    </source>
</evidence>
<dbReference type="InterPro" id="IPR013324">
    <property type="entry name" value="RNA_pol_sigma_r3/r4-like"/>
</dbReference>
<dbReference type="EMBL" id="JAWJAY010000001">
    <property type="protein sequence ID" value="MDV2884507.1"/>
    <property type="molecule type" value="Genomic_DNA"/>
</dbReference>
<feature type="domain" description="RNA polymerase sigma factor 70 region 4 type 2" evidence="7">
    <location>
        <begin position="121"/>
        <end position="173"/>
    </location>
</feature>
<evidence type="ECO:0000313" key="8">
    <source>
        <dbReference type="EMBL" id="MDV2884507.1"/>
    </source>
</evidence>
<dbReference type="PANTHER" id="PTHR43133">
    <property type="entry name" value="RNA POLYMERASE ECF-TYPE SIGMA FACTO"/>
    <property type="match status" value="1"/>
</dbReference>